<dbReference type="InterPro" id="IPR014710">
    <property type="entry name" value="RmlC-like_jellyroll"/>
</dbReference>
<dbReference type="Proteomes" id="UP000077098">
    <property type="component" value="Unassembled WGS sequence"/>
</dbReference>
<evidence type="ECO:0000313" key="9">
    <source>
        <dbReference type="Proteomes" id="UP000077098"/>
    </source>
</evidence>
<dbReference type="GO" id="GO:0019305">
    <property type="term" value="P:dTDP-rhamnose biosynthetic process"/>
    <property type="evidence" value="ECO:0007669"/>
    <property type="project" value="UniProtKB-UniRule"/>
</dbReference>
<dbReference type="NCBIfam" id="TIGR01221">
    <property type="entry name" value="rmlC"/>
    <property type="match status" value="1"/>
</dbReference>
<dbReference type="Gene3D" id="2.60.120.10">
    <property type="entry name" value="Jelly Rolls"/>
    <property type="match status" value="1"/>
</dbReference>
<dbReference type="EMBL" id="LXPS01000033">
    <property type="protein sequence ID" value="OAE42023.1"/>
    <property type="molecule type" value="Genomic_DNA"/>
</dbReference>
<comment type="caution">
    <text evidence="8">The sequence shown here is derived from an EMBL/GenBank/DDBJ whole genome shotgun (WGS) entry which is preliminary data.</text>
</comment>
<evidence type="ECO:0000313" key="8">
    <source>
        <dbReference type="EMBL" id="OAE42023.1"/>
    </source>
</evidence>
<dbReference type="Pfam" id="PF00908">
    <property type="entry name" value="dTDP_sugar_isom"/>
    <property type="match status" value="1"/>
</dbReference>
<accession>A0A176X5D0</accession>
<gene>
    <name evidence="8" type="ORF">A7J57_02975</name>
</gene>
<dbReference type="PANTHER" id="PTHR21047:SF2">
    <property type="entry name" value="THYMIDINE DIPHOSPHO-4-KETO-RHAMNOSE 3,5-EPIMERASE"/>
    <property type="match status" value="1"/>
</dbReference>
<dbReference type="InterPro" id="IPR000888">
    <property type="entry name" value="RmlC-like"/>
</dbReference>
<dbReference type="PANTHER" id="PTHR21047">
    <property type="entry name" value="DTDP-6-DEOXY-D-GLUCOSE-3,5 EPIMERASE"/>
    <property type="match status" value="1"/>
</dbReference>
<dbReference type="RefSeq" id="WP_063950127.1">
    <property type="nucleotide sequence ID" value="NZ_LXPS01000033.1"/>
</dbReference>
<evidence type="ECO:0000256" key="7">
    <source>
        <dbReference type="RuleBase" id="RU364069"/>
    </source>
</evidence>
<feature type="site" description="Participates in a stacking interaction with the thymidine ring of dTDP-4-oxo-6-deoxyglucose" evidence="6">
    <location>
        <position position="138"/>
    </location>
</feature>
<dbReference type="CDD" id="cd00438">
    <property type="entry name" value="cupin_RmlC"/>
    <property type="match status" value="1"/>
</dbReference>
<comment type="similarity">
    <text evidence="7">Belongs to the dTDP-4-dehydrorhamnose 3,5-epimerase family.</text>
</comment>
<organism evidence="8 9">
    <name type="scientific">Agrobacterium tumefaciens</name>
    <dbReference type="NCBI Taxonomy" id="358"/>
    <lineage>
        <taxon>Bacteria</taxon>
        <taxon>Pseudomonadati</taxon>
        <taxon>Pseudomonadota</taxon>
        <taxon>Alphaproteobacteria</taxon>
        <taxon>Hyphomicrobiales</taxon>
        <taxon>Rhizobiaceae</taxon>
        <taxon>Rhizobium/Agrobacterium group</taxon>
        <taxon>Agrobacterium</taxon>
        <taxon>Agrobacterium tumefaciens complex</taxon>
    </lineage>
</organism>
<name>A0A176X5D0_AGRTU</name>
<dbReference type="InterPro" id="IPR011051">
    <property type="entry name" value="RmlC_Cupin_sf"/>
</dbReference>
<dbReference type="GO" id="GO:0000271">
    <property type="term" value="P:polysaccharide biosynthetic process"/>
    <property type="evidence" value="ECO:0007669"/>
    <property type="project" value="TreeGrafter"/>
</dbReference>
<evidence type="ECO:0000256" key="6">
    <source>
        <dbReference type="PIRSR" id="PIRSR600888-3"/>
    </source>
</evidence>
<proteinExistence type="inferred from homology"/>
<evidence type="ECO:0000256" key="3">
    <source>
        <dbReference type="ARBA" id="ARBA00012098"/>
    </source>
</evidence>
<comment type="pathway">
    <text evidence="7">Carbohydrate biosynthesis; dTDP-L-rhamnose biosynthesis.</text>
</comment>
<protein>
    <recommendedName>
        <fullName evidence="4 7">dTDP-4-dehydrorhamnose 3,5-epimerase</fullName>
        <ecNumber evidence="3 7">5.1.3.13</ecNumber>
    </recommendedName>
    <alternativeName>
        <fullName evidence="7">Thymidine diphospho-4-keto-rhamnose 3,5-epimerase</fullName>
    </alternativeName>
</protein>
<dbReference type="GO" id="GO:0005829">
    <property type="term" value="C:cytosol"/>
    <property type="evidence" value="ECO:0007669"/>
    <property type="project" value="TreeGrafter"/>
</dbReference>
<dbReference type="EC" id="5.1.3.13" evidence="3 7"/>
<dbReference type="UniPathway" id="UPA00124"/>
<sequence length="175" mass="19380">MLFEKTKIEGLWVVKTVPVHDSRGSFARTFCKREFESNALVSDFSQHSLSISKLKHTIRGLHFQRPPHQETKLVSCVKGAIWDVAVDLRCGSPTYLQWVGTVLSAENGVQLYIPEGFAHGFQSLSDDVAVSYLISVPYAEASSAGIRHDEPAIGVEWPAPPSVISEKDLGWAAWQ</sequence>
<reference evidence="8 9" key="1">
    <citation type="submission" date="2016-05" db="EMBL/GenBank/DDBJ databases">
        <authorList>
            <person name="Lavstsen T."/>
            <person name="Jespersen J.S."/>
        </authorList>
    </citation>
    <scope>NUCLEOTIDE SEQUENCE [LARGE SCALE GENOMIC DNA]</scope>
    <source>
        <strain evidence="8 9">KCJ1736</strain>
    </source>
</reference>
<dbReference type="AlphaFoldDB" id="A0A176X5D0"/>
<dbReference type="GO" id="GO:0008830">
    <property type="term" value="F:dTDP-4-dehydrorhamnose 3,5-epimerase activity"/>
    <property type="evidence" value="ECO:0007669"/>
    <property type="project" value="UniProtKB-UniRule"/>
</dbReference>
<evidence type="ECO:0000256" key="4">
    <source>
        <dbReference type="ARBA" id="ARBA00019595"/>
    </source>
</evidence>
<dbReference type="SUPFAM" id="SSF51182">
    <property type="entry name" value="RmlC-like cupins"/>
    <property type="match status" value="1"/>
</dbReference>
<feature type="active site" description="Proton donor" evidence="5">
    <location>
        <position position="132"/>
    </location>
</feature>
<evidence type="ECO:0000256" key="5">
    <source>
        <dbReference type="PIRSR" id="PIRSR600888-1"/>
    </source>
</evidence>
<comment type="catalytic activity">
    <reaction evidence="1 7">
        <text>dTDP-4-dehydro-6-deoxy-alpha-D-glucose = dTDP-4-dehydro-beta-L-rhamnose</text>
        <dbReference type="Rhea" id="RHEA:16969"/>
        <dbReference type="ChEBI" id="CHEBI:57649"/>
        <dbReference type="ChEBI" id="CHEBI:62830"/>
        <dbReference type="EC" id="5.1.3.13"/>
    </reaction>
</comment>
<comment type="subunit">
    <text evidence="7">Homodimer.</text>
</comment>
<keyword evidence="7" id="KW-0413">Isomerase</keyword>
<comment type="function">
    <text evidence="2 7">Catalyzes the epimerization of the C3' and C5'positions of dTDP-6-deoxy-D-xylo-4-hexulose, forming dTDP-6-deoxy-L-lyxo-4-hexulose.</text>
</comment>
<evidence type="ECO:0000256" key="2">
    <source>
        <dbReference type="ARBA" id="ARBA00001997"/>
    </source>
</evidence>
<feature type="active site" description="Proton acceptor" evidence="5">
    <location>
        <position position="62"/>
    </location>
</feature>
<evidence type="ECO:0000256" key="1">
    <source>
        <dbReference type="ARBA" id="ARBA00001298"/>
    </source>
</evidence>